<dbReference type="AlphaFoldDB" id="N4WD45"/>
<organism evidence="1 2">
    <name type="scientific">Gracilibacillus halophilus YIM-C55.5</name>
    <dbReference type="NCBI Taxonomy" id="1308866"/>
    <lineage>
        <taxon>Bacteria</taxon>
        <taxon>Bacillati</taxon>
        <taxon>Bacillota</taxon>
        <taxon>Bacilli</taxon>
        <taxon>Bacillales</taxon>
        <taxon>Bacillaceae</taxon>
        <taxon>Gracilibacillus</taxon>
    </lineage>
</organism>
<gene>
    <name evidence="1" type="ORF">J416_07012</name>
</gene>
<dbReference type="Proteomes" id="UP000012283">
    <property type="component" value="Unassembled WGS sequence"/>
</dbReference>
<reference evidence="1 2" key="1">
    <citation type="submission" date="2013-03" db="EMBL/GenBank/DDBJ databases">
        <title>Draft genome sequence of Gracibacillus halophilus YIM-C55.5, a moderately halophilic and thermophilic organism from the Xiaochaidamu salt lake.</title>
        <authorList>
            <person name="Sugumar T."/>
            <person name="Polireddy D.R."/>
            <person name="Antony A."/>
            <person name="Madhava Y.R."/>
            <person name="Sivakumar N."/>
        </authorList>
    </citation>
    <scope>NUCLEOTIDE SEQUENCE [LARGE SCALE GENOMIC DNA]</scope>
    <source>
        <strain evidence="1 2">YIM-C55.5</strain>
    </source>
</reference>
<dbReference type="EMBL" id="APML01000022">
    <property type="protein sequence ID" value="ENH97174.1"/>
    <property type="molecule type" value="Genomic_DNA"/>
</dbReference>
<proteinExistence type="predicted"/>
<comment type="caution">
    <text evidence="1">The sequence shown here is derived from an EMBL/GenBank/DDBJ whole genome shotgun (WGS) entry which is preliminary data.</text>
</comment>
<accession>N4WD45</accession>
<evidence type="ECO:0000313" key="2">
    <source>
        <dbReference type="Proteomes" id="UP000012283"/>
    </source>
</evidence>
<evidence type="ECO:0000313" key="1">
    <source>
        <dbReference type="EMBL" id="ENH97174.1"/>
    </source>
</evidence>
<protein>
    <submittedName>
        <fullName evidence="1">Uncharacterized protein</fullName>
    </submittedName>
</protein>
<name>N4WD45_9BACI</name>
<dbReference type="OrthoDB" id="2664331at2"/>
<sequence length="136" mass="15744">MQLAGNDFTILTHKTFQFIIPNEMICWIDLANQFADPLHGDRLEHIGPCFRRCLTLHFGQVVSGSPELIQLFYGLTLRVYLLSFIDERIEIVTNQERIQGQLYQVDQDSLTLCNEKREQMILPADRINIIQAPLGR</sequence>
<dbReference type="eggNOG" id="ENOG5033X1Q">
    <property type="taxonomic scope" value="Bacteria"/>
</dbReference>
<keyword evidence="2" id="KW-1185">Reference proteome</keyword>
<dbReference type="PATRIC" id="fig|1308866.3.peg.1415"/>